<dbReference type="EMBL" id="JAGKQQ010000001">
    <property type="protein sequence ID" value="MBP3958943.1"/>
    <property type="molecule type" value="Genomic_DNA"/>
</dbReference>
<dbReference type="Proteomes" id="UP000676565">
    <property type="component" value="Unassembled WGS sequence"/>
</dbReference>
<name>A0ABS5BZ29_9BACT</name>
<feature type="chain" id="PRO_5047448047" evidence="2">
    <location>
        <begin position="26"/>
        <end position="226"/>
    </location>
</feature>
<feature type="signal peptide" evidence="2">
    <location>
        <begin position="1"/>
        <end position="25"/>
    </location>
</feature>
<proteinExistence type="predicted"/>
<keyword evidence="4" id="KW-1185">Reference proteome</keyword>
<comment type="caution">
    <text evidence="3">The sequence shown here is derived from an EMBL/GenBank/DDBJ whole genome shotgun (WGS) entry which is preliminary data.</text>
</comment>
<sequence>MRRVALRAGFVFVLGLGATAFPISAEDTKPTKDPPTTAPDWTGYVFVADVVGEVVKADDKSVTLRITWLEPQQKNGNKNNNRPKLSQNNRNFRNPLQGNTNRQNQVQLKEQHHDYELEYLPQSLVRSKTIPPKLDDKGKKVPHTQKEFDELRAPSGVTGYAANKLDLVPGTILEVYLIRDKSVSAAKATEDDLRIKYAVILGKAPNPPKDAANTGGAKPDDKKKKN</sequence>
<protein>
    <submittedName>
        <fullName evidence="3">Uncharacterized protein</fullName>
    </submittedName>
</protein>
<dbReference type="RefSeq" id="WP_210659372.1">
    <property type="nucleotide sequence ID" value="NZ_JAGKQQ010000001.1"/>
</dbReference>
<organism evidence="3 4">
    <name type="scientific">Gemmata palustris</name>
    <dbReference type="NCBI Taxonomy" id="2822762"/>
    <lineage>
        <taxon>Bacteria</taxon>
        <taxon>Pseudomonadati</taxon>
        <taxon>Planctomycetota</taxon>
        <taxon>Planctomycetia</taxon>
        <taxon>Gemmatales</taxon>
        <taxon>Gemmataceae</taxon>
        <taxon>Gemmata</taxon>
    </lineage>
</organism>
<feature type="region of interest" description="Disordered" evidence="1">
    <location>
        <begin position="73"/>
        <end position="100"/>
    </location>
</feature>
<accession>A0ABS5BZ29</accession>
<reference evidence="3 4" key="1">
    <citation type="submission" date="2021-04" db="EMBL/GenBank/DDBJ databases">
        <authorList>
            <person name="Ivanova A."/>
        </authorList>
    </citation>
    <scope>NUCLEOTIDE SEQUENCE [LARGE SCALE GENOMIC DNA]</scope>
    <source>
        <strain evidence="3 4">G18</strain>
    </source>
</reference>
<evidence type="ECO:0000256" key="2">
    <source>
        <dbReference type="SAM" id="SignalP"/>
    </source>
</evidence>
<evidence type="ECO:0000313" key="4">
    <source>
        <dbReference type="Proteomes" id="UP000676565"/>
    </source>
</evidence>
<evidence type="ECO:0000256" key="1">
    <source>
        <dbReference type="SAM" id="MobiDB-lite"/>
    </source>
</evidence>
<keyword evidence="2" id="KW-0732">Signal</keyword>
<feature type="region of interest" description="Disordered" evidence="1">
    <location>
        <begin position="203"/>
        <end position="226"/>
    </location>
</feature>
<gene>
    <name evidence="3" type="ORF">J8F10_27175</name>
</gene>
<evidence type="ECO:0000313" key="3">
    <source>
        <dbReference type="EMBL" id="MBP3958943.1"/>
    </source>
</evidence>